<protein>
    <recommendedName>
        <fullName evidence="2">RRM domain-containing protein</fullName>
    </recommendedName>
</protein>
<dbReference type="InterPro" id="IPR035979">
    <property type="entry name" value="RBD_domain_sf"/>
</dbReference>
<dbReference type="GO" id="GO:0003723">
    <property type="term" value="F:RNA binding"/>
    <property type="evidence" value="ECO:0007669"/>
    <property type="project" value="UniProtKB-UniRule"/>
</dbReference>
<name>A0A4S8M2B4_DENBC</name>
<evidence type="ECO:0000256" key="1">
    <source>
        <dbReference type="PROSITE-ProRule" id="PRU00176"/>
    </source>
</evidence>
<organism evidence="3 4">
    <name type="scientific">Dendrothele bispora (strain CBS 962.96)</name>
    <dbReference type="NCBI Taxonomy" id="1314807"/>
    <lineage>
        <taxon>Eukaryota</taxon>
        <taxon>Fungi</taxon>
        <taxon>Dikarya</taxon>
        <taxon>Basidiomycota</taxon>
        <taxon>Agaricomycotina</taxon>
        <taxon>Agaricomycetes</taxon>
        <taxon>Agaricomycetidae</taxon>
        <taxon>Agaricales</taxon>
        <taxon>Agaricales incertae sedis</taxon>
        <taxon>Dendrothele</taxon>
    </lineage>
</organism>
<dbReference type="CDD" id="cd00590">
    <property type="entry name" value="RRM_SF"/>
    <property type="match status" value="1"/>
</dbReference>
<gene>
    <name evidence="3" type="ORF">K435DRAFT_839126</name>
</gene>
<dbReference type="AlphaFoldDB" id="A0A4S8M2B4"/>
<keyword evidence="1" id="KW-0694">RNA-binding</keyword>
<dbReference type="Proteomes" id="UP000297245">
    <property type="component" value="Unassembled WGS sequence"/>
</dbReference>
<dbReference type="SUPFAM" id="SSF54928">
    <property type="entry name" value="RNA-binding domain, RBD"/>
    <property type="match status" value="1"/>
</dbReference>
<feature type="domain" description="RRM" evidence="2">
    <location>
        <begin position="144"/>
        <end position="216"/>
    </location>
</feature>
<keyword evidence="4" id="KW-1185">Reference proteome</keyword>
<reference evidence="3 4" key="1">
    <citation type="journal article" date="2019" name="Nat. Ecol. Evol.">
        <title>Megaphylogeny resolves global patterns of mushroom evolution.</title>
        <authorList>
            <person name="Varga T."/>
            <person name="Krizsan K."/>
            <person name="Foldi C."/>
            <person name="Dima B."/>
            <person name="Sanchez-Garcia M."/>
            <person name="Sanchez-Ramirez S."/>
            <person name="Szollosi G.J."/>
            <person name="Szarkandi J.G."/>
            <person name="Papp V."/>
            <person name="Albert L."/>
            <person name="Andreopoulos W."/>
            <person name="Angelini C."/>
            <person name="Antonin V."/>
            <person name="Barry K.W."/>
            <person name="Bougher N.L."/>
            <person name="Buchanan P."/>
            <person name="Buyck B."/>
            <person name="Bense V."/>
            <person name="Catcheside P."/>
            <person name="Chovatia M."/>
            <person name="Cooper J."/>
            <person name="Damon W."/>
            <person name="Desjardin D."/>
            <person name="Finy P."/>
            <person name="Geml J."/>
            <person name="Haridas S."/>
            <person name="Hughes K."/>
            <person name="Justo A."/>
            <person name="Karasinski D."/>
            <person name="Kautmanova I."/>
            <person name="Kiss B."/>
            <person name="Kocsube S."/>
            <person name="Kotiranta H."/>
            <person name="LaButti K.M."/>
            <person name="Lechner B.E."/>
            <person name="Liimatainen K."/>
            <person name="Lipzen A."/>
            <person name="Lukacs Z."/>
            <person name="Mihaltcheva S."/>
            <person name="Morgado L.N."/>
            <person name="Niskanen T."/>
            <person name="Noordeloos M.E."/>
            <person name="Ohm R.A."/>
            <person name="Ortiz-Santana B."/>
            <person name="Ovrebo C."/>
            <person name="Racz N."/>
            <person name="Riley R."/>
            <person name="Savchenko A."/>
            <person name="Shiryaev A."/>
            <person name="Soop K."/>
            <person name="Spirin V."/>
            <person name="Szebenyi C."/>
            <person name="Tomsovsky M."/>
            <person name="Tulloss R.E."/>
            <person name="Uehling J."/>
            <person name="Grigoriev I.V."/>
            <person name="Vagvolgyi C."/>
            <person name="Papp T."/>
            <person name="Martin F.M."/>
            <person name="Miettinen O."/>
            <person name="Hibbett D.S."/>
            <person name="Nagy L.G."/>
        </authorList>
    </citation>
    <scope>NUCLEOTIDE SEQUENCE [LARGE SCALE GENOMIC DNA]</scope>
    <source>
        <strain evidence="3 4">CBS 962.96</strain>
    </source>
</reference>
<evidence type="ECO:0000313" key="3">
    <source>
        <dbReference type="EMBL" id="THU96239.1"/>
    </source>
</evidence>
<sequence length="326" mass="36749">MLANSLRVGVNDALASTKPGFIISKLIPFAGILPSTSRTFAVSHVSRKDRERRIVLFPNLPSYSILGDLKGMAEKFGHVTQTAIQNDKGQPTKPASLVFTRSKDAVAFVNHAKESGGLSFDGEQKLDIDMRLTDRLMPVKGGSHTLLVTHIPGNIDAEKLHDLMIPHGRVVRVQMNRPGVAHVQFRSAGEAFRVLKRHIRQPIEVDGERLYMVPGKDKRPPHHQLHFRFLGSGTDTKGLELALKSLDLSYKRVHWPGRKNTRGKQGYIDFRDVEQATRAYEALRDQYADVLYVEYSRPRAVRKGEREESKHQQRLQGISDMYSILS</sequence>
<dbReference type="SMART" id="SM00360">
    <property type="entry name" value="RRM"/>
    <property type="match status" value="2"/>
</dbReference>
<proteinExistence type="predicted"/>
<dbReference type="EMBL" id="ML179181">
    <property type="protein sequence ID" value="THU96239.1"/>
    <property type="molecule type" value="Genomic_DNA"/>
</dbReference>
<dbReference type="InterPro" id="IPR000504">
    <property type="entry name" value="RRM_dom"/>
</dbReference>
<evidence type="ECO:0000313" key="4">
    <source>
        <dbReference type="Proteomes" id="UP000297245"/>
    </source>
</evidence>
<dbReference type="OrthoDB" id="439808at2759"/>
<evidence type="ECO:0000259" key="2">
    <source>
        <dbReference type="PROSITE" id="PS50102"/>
    </source>
</evidence>
<accession>A0A4S8M2B4</accession>
<dbReference type="InterPro" id="IPR012677">
    <property type="entry name" value="Nucleotide-bd_a/b_plait_sf"/>
</dbReference>
<dbReference type="Gene3D" id="3.30.70.330">
    <property type="match status" value="1"/>
</dbReference>
<dbReference type="PROSITE" id="PS50102">
    <property type="entry name" value="RRM"/>
    <property type="match status" value="1"/>
</dbReference>